<feature type="compositionally biased region" description="Low complexity" evidence="2">
    <location>
        <begin position="313"/>
        <end position="334"/>
    </location>
</feature>
<dbReference type="Pfam" id="PF06725">
    <property type="entry name" value="3D"/>
    <property type="match status" value="1"/>
</dbReference>
<keyword evidence="1" id="KW-0732">Signal</keyword>
<evidence type="ECO:0000313" key="5">
    <source>
        <dbReference type="EMBL" id="KIL52444.1"/>
    </source>
</evidence>
<dbReference type="InterPro" id="IPR010611">
    <property type="entry name" value="3D_dom"/>
</dbReference>
<feature type="region of interest" description="Disordered" evidence="2">
    <location>
        <begin position="303"/>
        <end position="351"/>
    </location>
</feature>
<dbReference type="SUPFAM" id="SSF50685">
    <property type="entry name" value="Barwin-like endoglucanases"/>
    <property type="match status" value="1"/>
</dbReference>
<feature type="compositionally biased region" description="Basic and acidic residues" evidence="2">
    <location>
        <begin position="340"/>
        <end position="351"/>
    </location>
</feature>
<dbReference type="Gene3D" id="2.40.40.10">
    <property type="entry name" value="RlpA-like domain"/>
    <property type="match status" value="1"/>
</dbReference>
<keyword evidence="3" id="KW-1133">Transmembrane helix</keyword>
<feature type="domain" description="G5" evidence="4">
    <location>
        <begin position="211"/>
        <end position="291"/>
    </location>
</feature>
<feature type="transmembrane region" description="Helical" evidence="3">
    <location>
        <begin position="20"/>
        <end position="38"/>
    </location>
</feature>
<dbReference type="Gene3D" id="2.20.230.10">
    <property type="entry name" value="Resuscitation-promoting factor rpfb"/>
    <property type="match status" value="1"/>
</dbReference>
<evidence type="ECO:0000259" key="4">
    <source>
        <dbReference type="PROSITE" id="PS51109"/>
    </source>
</evidence>
<keyword evidence="3" id="KW-0812">Transmembrane</keyword>
<name>A0A0C2SES1_9BACL</name>
<evidence type="ECO:0000256" key="2">
    <source>
        <dbReference type="SAM" id="MobiDB-lite"/>
    </source>
</evidence>
<dbReference type="SMART" id="SM01208">
    <property type="entry name" value="G5"/>
    <property type="match status" value="1"/>
</dbReference>
<dbReference type="Proteomes" id="UP000031972">
    <property type="component" value="Unassembled WGS sequence"/>
</dbReference>
<dbReference type="PANTHER" id="PTHR39160:SF4">
    <property type="entry name" value="RESUSCITATION-PROMOTING FACTOR RPFB"/>
    <property type="match status" value="1"/>
</dbReference>
<reference evidence="5 6" key="1">
    <citation type="submission" date="2015-01" db="EMBL/GenBank/DDBJ databases">
        <title>Jeotgalibacillus campisalis genome sequencing.</title>
        <authorList>
            <person name="Goh K.M."/>
            <person name="Chan K.-G."/>
            <person name="Yaakop A.S."/>
            <person name="Ee R."/>
            <person name="Gan H.M."/>
            <person name="Chan C.S."/>
        </authorList>
    </citation>
    <scope>NUCLEOTIDE SEQUENCE [LARGE SCALE GENOMIC DNA]</scope>
    <source>
        <strain evidence="5 6">SF-57</strain>
    </source>
</reference>
<comment type="caution">
    <text evidence="5">The sequence shown here is derived from an EMBL/GenBank/DDBJ whole genome shotgun (WGS) entry which is preliminary data.</text>
</comment>
<dbReference type="Pfam" id="PF03990">
    <property type="entry name" value="DUF348"/>
    <property type="match status" value="3"/>
</dbReference>
<dbReference type="GO" id="GO:0009254">
    <property type="term" value="P:peptidoglycan turnover"/>
    <property type="evidence" value="ECO:0007669"/>
    <property type="project" value="InterPro"/>
</dbReference>
<accession>A0A0C2SES1</accession>
<dbReference type="GO" id="GO:0019867">
    <property type="term" value="C:outer membrane"/>
    <property type="evidence" value="ECO:0007669"/>
    <property type="project" value="InterPro"/>
</dbReference>
<proteinExistence type="predicted"/>
<protein>
    <recommendedName>
        <fullName evidence="4">G5 domain-containing protein</fullName>
    </recommendedName>
</protein>
<dbReference type="PROSITE" id="PS51109">
    <property type="entry name" value="G5"/>
    <property type="match status" value="1"/>
</dbReference>
<dbReference type="GO" id="GO:0004553">
    <property type="term" value="F:hydrolase activity, hydrolyzing O-glycosyl compounds"/>
    <property type="evidence" value="ECO:0007669"/>
    <property type="project" value="InterPro"/>
</dbReference>
<dbReference type="InterPro" id="IPR011098">
    <property type="entry name" value="G5_dom"/>
</dbReference>
<dbReference type="InterPro" id="IPR036908">
    <property type="entry name" value="RlpA-like_sf"/>
</dbReference>
<evidence type="ECO:0000313" key="6">
    <source>
        <dbReference type="Proteomes" id="UP000031972"/>
    </source>
</evidence>
<keyword evidence="3" id="KW-0472">Membrane</keyword>
<dbReference type="RefSeq" id="WP_052476729.1">
    <property type="nucleotide sequence ID" value="NZ_JXRR01000004.1"/>
</dbReference>
<sequence>MQSTNSMKNLFQKSVSKRNWVYSLVTITVFVLAVTFLFQEGMKKTVSLSVNGEEQLVRTNAANVKEIFAELEIEVDSKDYLNPSGDSEVYHDMKVKWEPAKKLSLNMSGQTWQVKTTADTVQEFLSKENIEVNEKDNLSHELTASIEEDMMISLEQAFAWTLVDGTKEQEAWSTSITVADFLKQHDIKLNKDDRIEPALDTKLSEGASVEIVRVEKVTDVVEESKNFSVETRKDEDLTSGTEEVVQKGEEGLVEKTYDIVLENGKEVSRKLSSEKIVKESVNQVVSIGTKVLVADVSRETQTTEAAAEKKESASQPVQVVSTAASAPAESTPVVQTVASPKKESTEEPESGKELLVSSTAYTASCNGCSGITATGIDLKANPGLKVIAVDPAVIPLGSKVYVEGYGYAIAGDTGGAIKGNKIDVFIPTKEEAYRWGNRQVKINILP</sequence>
<organism evidence="5 6">
    <name type="scientific">Jeotgalibacillus campisalis</name>
    <dbReference type="NCBI Taxonomy" id="220754"/>
    <lineage>
        <taxon>Bacteria</taxon>
        <taxon>Bacillati</taxon>
        <taxon>Bacillota</taxon>
        <taxon>Bacilli</taxon>
        <taxon>Bacillales</taxon>
        <taxon>Caryophanaceae</taxon>
        <taxon>Jeotgalibacillus</taxon>
    </lineage>
</organism>
<dbReference type="PATRIC" id="fig|220754.4.peg.583"/>
<dbReference type="CDD" id="cd22786">
    <property type="entry name" value="DPBB_YuiC-like"/>
    <property type="match status" value="1"/>
</dbReference>
<dbReference type="InterPro" id="IPR051933">
    <property type="entry name" value="Resuscitation_pf_RpfB"/>
</dbReference>
<dbReference type="Pfam" id="PF07501">
    <property type="entry name" value="G5"/>
    <property type="match status" value="1"/>
</dbReference>
<dbReference type="PANTHER" id="PTHR39160">
    <property type="entry name" value="CELL WALL-BINDING PROTEIN YOCH"/>
    <property type="match status" value="1"/>
</dbReference>
<keyword evidence="6" id="KW-1185">Reference proteome</keyword>
<dbReference type="InterPro" id="IPR007137">
    <property type="entry name" value="DUF348"/>
</dbReference>
<gene>
    <name evidence="5" type="ORF">KR50_05720</name>
</gene>
<dbReference type="AlphaFoldDB" id="A0A0C2SES1"/>
<evidence type="ECO:0000256" key="3">
    <source>
        <dbReference type="SAM" id="Phobius"/>
    </source>
</evidence>
<evidence type="ECO:0000256" key="1">
    <source>
        <dbReference type="ARBA" id="ARBA00022729"/>
    </source>
</evidence>
<dbReference type="EMBL" id="JXRR01000004">
    <property type="protein sequence ID" value="KIL52444.1"/>
    <property type="molecule type" value="Genomic_DNA"/>
</dbReference>